<protein>
    <submittedName>
        <fullName evidence="1">Uncharacterized protein</fullName>
    </submittedName>
</protein>
<gene>
    <name evidence="1" type="ORF">ALC57_01325</name>
</gene>
<proteinExistence type="predicted"/>
<sequence length="76" mass="8518">MEYDKMSKSRRNKDSAVMIIKSLVLPLTKKAIDNKGQSYETLLENSTGFNNPNNIKYLCDLIGLGQGNHSNMVGLR</sequence>
<dbReference type="AlphaFoldDB" id="A0A195ELW0"/>
<name>A0A195ELW0_9HYME</name>
<reference evidence="1 2" key="1">
    <citation type="submission" date="2015-09" db="EMBL/GenBank/DDBJ databases">
        <title>Trachymyrmex cornetzi WGS genome.</title>
        <authorList>
            <person name="Nygaard S."/>
            <person name="Hu H."/>
            <person name="Boomsma J."/>
            <person name="Zhang G."/>
        </authorList>
    </citation>
    <scope>NUCLEOTIDE SEQUENCE [LARGE SCALE GENOMIC DNA]</scope>
    <source>
        <strain evidence="1">Tcor2-1</strain>
        <tissue evidence="1">Whole body</tissue>
    </source>
</reference>
<organism evidence="1 2">
    <name type="scientific">Trachymyrmex cornetzi</name>
    <dbReference type="NCBI Taxonomy" id="471704"/>
    <lineage>
        <taxon>Eukaryota</taxon>
        <taxon>Metazoa</taxon>
        <taxon>Ecdysozoa</taxon>
        <taxon>Arthropoda</taxon>
        <taxon>Hexapoda</taxon>
        <taxon>Insecta</taxon>
        <taxon>Pterygota</taxon>
        <taxon>Neoptera</taxon>
        <taxon>Endopterygota</taxon>
        <taxon>Hymenoptera</taxon>
        <taxon>Apocrita</taxon>
        <taxon>Aculeata</taxon>
        <taxon>Formicoidea</taxon>
        <taxon>Formicidae</taxon>
        <taxon>Myrmicinae</taxon>
        <taxon>Trachymyrmex</taxon>
    </lineage>
</organism>
<dbReference type="EMBL" id="KQ978691">
    <property type="protein sequence ID" value="KYN29203.1"/>
    <property type="molecule type" value="Genomic_DNA"/>
</dbReference>
<evidence type="ECO:0000313" key="1">
    <source>
        <dbReference type="EMBL" id="KYN29203.1"/>
    </source>
</evidence>
<dbReference type="Proteomes" id="UP000078492">
    <property type="component" value="Unassembled WGS sequence"/>
</dbReference>
<dbReference type="STRING" id="471704.A0A195ELW0"/>
<evidence type="ECO:0000313" key="2">
    <source>
        <dbReference type="Proteomes" id="UP000078492"/>
    </source>
</evidence>
<accession>A0A195ELW0</accession>
<keyword evidence="2" id="KW-1185">Reference proteome</keyword>